<reference evidence="2 3" key="1">
    <citation type="submission" date="2019-07" db="EMBL/GenBank/DDBJ databases">
        <title>Whole genome shotgun sequence of Rhizobium naphthalenivorans NBRC 107585.</title>
        <authorList>
            <person name="Hosoyama A."/>
            <person name="Uohara A."/>
            <person name="Ohji S."/>
            <person name="Ichikawa N."/>
        </authorList>
    </citation>
    <scope>NUCLEOTIDE SEQUENCE [LARGE SCALE GENOMIC DNA]</scope>
    <source>
        <strain evidence="2 3">NBRC 107585</strain>
    </source>
</reference>
<comment type="caution">
    <text evidence="2">The sequence shown here is derived from an EMBL/GenBank/DDBJ whole genome shotgun (WGS) entry which is preliminary data.</text>
</comment>
<protein>
    <recommendedName>
        <fullName evidence="1">ChsH2 rubredoxin-like zinc ribbon domain-containing protein</fullName>
    </recommendedName>
</protein>
<evidence type="ECO:0000313" key="3">
    <source>
        <dbReference type="Proteomes" id="UP000321717"/>
    </source>
</evidence>
<dbReference type="EMBL" id="BJZP01000029">
    <property type="protein sequence ID" value="GEO87049.1"/>
    <property type="molecule type" value="Genomic_DNA"/>
</dbReference>
<evidence type="ECO:0000259" key="1">
    <source>
        <dbReference type="Pfam" id="PF12172"/>
    </source>
</evidence>
<gene>
    <name evidence="2" type="ORF">RNA01_39810</name>
</gene>
<dbReference type="InterPro" id="IPR052513">
    <property type="entry name" value="Thioester_dehydratase-like"/>
</dbReference>
<dbReference type="SUPFAM" id="SSF50249">
    <property type="entry name" value="Nucleic acid-binding proteins"/>
    <property type="match status" value="1"/>
</dbReference>
<dbReference type="Pfam" id="PF12172">
    <property type="entry name" value="zf-ChsH2"/>
    <property type="match status" value="1"/>
</dbReference>
<sequence>MQRPVPAANAESRPFWDAAARGVLQLAKCETCGRIAYPPKPRCSYCLSPALLWTELSGRGRLRGWTDNHLAVLAGYERPLCIVECAIEEDPGAVIIALDEAGSVRNCSPDAPLRIGFSADQNGWSYPCVTLVDDGE</sequence>
<proteinExistence type="predicted"/>
<feature type="domain" description="ChsH2 rubredoxin-like zinc ribbon" evidence="1">
    <location>
        <begin position="16"/>
        <end position="51"/>
    </location>
</feature>
<accession>A0A512HNP2</accession>
<organism evidence="2 3">
    <name type="scientific">Ciceribacter naphthalenivorans</name>
    <dbReference type="NCBI Taxonomy" id="1118451"/>
    <lineage>
        <taxon>Bacteria</taxon>
        <taxon>Pseudomonadati</taxon>
        <taxon>Pseudomonadota</taxon>
        <taxon>Alphaproteobacteria</taxon>
        <taxon>Hyphomicrobiales</taxon>
        <taxon>Rhizobiaceae</taxon>
        <taxon>Ciceribacter</taxon>
    </lineage>
</organism>
<dbReference type="RefSeq" id="WP_170253570.1">
    <property type="nucleotide sequence ID" value="NZ_BJZP01000029.1"/>
</dbReference>
<evidence type="ECO:0000313" key="2">
    <source>
        <dbReference type="EMBL" id="GEO87049.1"/>
    </source>
</evidence>
<dbReference type="InterPro" id="IPR022002">
    <property type="entry name" value="ChsH2_Znr"/>
</dbReference>
<dbReference type="InterPro" id="IPR012340">
    <property type="entry name" value="NA-bd_OB-fold"/>
</dbReference>
<dbReference type="PANTHER" id="PTHR34075">
    <property type="entry name" value="BLR3430 PROTEIN"/>
    <property type="match status" value="1"/>
</dbReference>
<dbReference type="Gene3D" id="6.10.30.10">
    <property type="match status" value="1"/>
</dbReference>
<name>A0A512HNP2_9HYPH</name>
<dbReference type="AlphaFoldDB" id="A0A512HNP2"/>
<keyword evidence="3" id="KW-1185">Reference proteome</keyword>
<dbReference type="Proteomes" id="UP000321717">
    <property type="component" value="Unassembled WGS sequence"/>
</dbReference>
<dbReference type="PANTHER" id="PTHR34075:SF5">
    <property type="entry name" value="BLR3430 PROTEIN"/>
    <property type="match status" value="1"/>
</dbReference>